<evidence type="ECO:0000256" key="6">
    <source>
        <dbReference type="SAM" id="MobiDB-lite"/>
    </source>
</evidence>
<protein>
    <submittedName>
        <fullName evidence="9">NAC transcription factor 56</fullName>
    </submittedName>
</protein>
<dbReference type="eggNOG" id="ENOG502QRBC">
    <property type="taxonomic scope" value="Eukaryota"/>
</dbReference>
<gene>
    <name evidence="9" type="primary">NAC05</name>
</gene>
<dbReference type="GO" id="GO:0043565">
    <property type="term" value="F:sequence-specific DNA binding"/>
    <property type="evidence" value="ECO:0007669"/>
    <property type="project" value="UniProtKB-ARBA"/>
</dbReference>
<feature type="compositionally biased region" description="Polar residues" evidence="6">
    <location>
        <begin position="1"/>
        <end position="13"/>
    </location>
</feature>
<name>A0A1S2XFV7_CICAR</name>
<keyword evidence="2" id="KW-0805">Transcription regulation</keyword>
<dbReference type="STRING" id="3827.A0A1S2XFV7"/>
<dbReference type="GO" id="GO:0048316">
    <property type="term" value="P:seed development"/>
    <property type="evidence" value="ECO:0007669"/>
    <property type="project" value="UniProtKB-ARBA"/>
</dbReference>
<feature type="region of interest" description="Disordered" evidence="6">
    <location>
        <begin position="1"/>
        <end position="20"/>
    </location>
</feature>
<dbReference type="GO" id="GO:0005634">
    <property type="term" value="C:nucleus"/>
    <property type="evidence" value="ECO:0007669"/>
    <property type="project" value="UniProtKB-SubCell"/>
</dbReference>
<dbReference type="InterPro" id="IPR003441">
    <property type="entry name" value="NAC-dom"/>
</dbReference>
<dbReference type="GO" id="GO:0006355">
    <property type="term" value="P:regulation of DNA-templated transcription"/>
    <property type="evidence" value="ECO:0007669"/>
    <property type="project" value="InterPro"/>
</dbReference>
<organism evidence="8 9">
    <name type="scientific">Cicer arietinum</name>
    <name type="common">Chickpea</name>
    <name type="synonym">Garbanzo</name>
    <dbReference type="NCBI Taxonomy" id="3827"/>
    <lineage>
        <taxon>Eukaryota</taxon>
        <taxon>Viridiplantae</taxon>
        <taxon>Streptophyta</taxon>
        <taxon>Embryophyta</taxon>
        <taxon>Tracheophyta</taxon>
        <taxon>Spermatophyta</taxon>
        <taxon>Magnoliopsida</taxon>
        <taxon>eudicotyledons</taxon>
        <taxon>Gunneridae</taxon>
        <taxon>Pentapetalae</taxon>
        <taxon>rosids</taxon>
        <taxon>fabids</taxon>
        <taxon>Fabales</taxon>
        <taxon>Fabaceae</taxon>
        <taxon>Papilionoideae</taxon>
        <taxon>50 kb inversion clade</taxon>
        <taxon>NPAAA clade</taxon>
        <taxon>Hologalegina</taxon>
        <taxon>IRL clade</taxon>
        <taxon>Cicereae</taxon>
        <taxon>Cicer</taxon>
    </lineage>
</organism>
<dbReference type="FunFam" id="2.170.150.80:FF:000005">
    <property type="entry name" value="NAC transcription factor 56"/>
    <property type="match status" value="1"/>
</dbReference>
<evidence type="ECO:0000256" key="2">
    <source>
        <dbReference type="ARBA" id="ARBA00023015"/>
    </source>
</evidence>
<dbReference type="OrthoDB" id="1921961at2759"/>
<dbReference type="Gene3D" id="2.170.150.80">
    <property type="entry name" value="NAC domain"/>
    <property type="match status" value="1"/>
</dbReference>
<reference evidence="8" key="1">
    <citation type="journal article" date="2013" name="Nat. Biotechnol.">
        <title>Draft genome sequence of chickpea (Cicer arietinum) provides a resource for trait improvement.</title>
        <authorList>
            <person name="Varshney R.K."/>
            <person name="Song C."/>
            <person name="Saxena R.K."/>
            <person name="Azam S."/>
            <person name="Yu S."/>
            <person name="Sharpe A.G."/>
            <person name="Cannon S."/>
            <person name="Baek J."/>
            <person name="Rosen B.D."/>
            <person name="Tar'an B."/>
            <person name="Millan T."/>
            <person name="Zhang X."/>
            <person name="Ramsay L.D."/>
            <person name="Iwata A."/>
            <person name="Wang Y."/>
            <person name="Nelson W."/>
            <person name="Farmer A.D."/>
            <person name="Gaur P.M."/>
            <person name="Soderlund C."/>
            <person name="Penmetsa R.V."/>
            <person name="Xu C."/>
            <person name="Bharti A.K."/>
            <person name="He W."/>
            <person name="Winter P."/>
            <person name="Zhao S."/>
            <person name="Hane J.K."/>
            <person name="Carrasquilla-Garcia N."/>
            <person name="Condie J.A."/>
            <person name="Upadhyaya H.D."/>
            <person name="Luo M.C."/>
            <person name="Thudi M."/>
            <person name="Gowda C.L."/>
            <person name="Singh N.P."/>
            <person name="Lichtenzveig J."/>
            <person name="Gali K.K."/>
            <person name="Rubio J."/>
            <person name="Nadarajan N."/>
            <person name="Dolezel J."/>
            <person name="Bansal K.C."/>
            <person name="Xu X."/>
            <person name="Edwards D."/>
            <person name="Zhang G."/>
            <person name="Kahl G."/>
            <person name="Gil J."/>
            <person name="Singh K.B."/>
            <person name="Datta S.K."/>
            <person name="Jackson S.A."/>
            <person name="Wang J."/>
            <person name="Cook D.R."/>
        </authorList>
    </citation>
    <scope>NUCLEOTIDE SEQUENCE [LARGE SCALE GENOMIC DNA]</scope>
    <source>
        <strain evidence="8">cv. CDC Frontier</strain>
    </source>
</reference>
<keyword evidence="4" id="KW-0804">Transcription</keyword>
<feature type="compositionally biased region" description="Polar residues" evidence="6">
    <location>
        <begin position="247"/>
        <end position="257"/>
    </location>
</feature>
<dbReference type="PANTHER" id="PTHR31719">
    <property type="entry name" value="NAC TRANSCRIPTION FACTOR 56"/>
    <property type="match status" value="1"/>
</dbReference>
<dbReference type="PANTHER" id="PTHR31719:SF148">
    <property type="entry name" value="NAC TRANSCRIPTION FACTOR 25"/>
    <property type="match status" value="1"/>
</dbReference>
<keyword evidence="3" id="KW-0238">DNA-binding</keyword>
<sequence length="356" mass="39593">MESTDSSTGSQQPNLPPGFRFHPTDEELVVHYLKKKAASAPLPVAIIAEVDLYKFDPWELPAKATFGEQEWYFFSPRDRKYPNGARPNRAATSGYWKATGTDKPVLTSGGTQKVGVKKALVFYGGKPPRGIKTNWIMHEYRLADNKPNNRPPGCDLGNKKNSLRLDDWVLCRIYKKSNTHWSPVEHDREDSMDDMIGGVPPSINVGQMNARFHFSKMSNSYNNTLLENDQNLLEGMMLSNNNNNNNTVATLSSQLGGSASTSNASASKRTLSSLYWNDHEDVAASNKRFNLESDHHHGSVVRNDQESGTVATSFASLLNNLPQTPNSLHQQTMLGSIGDGLLRTTPYQIQGMNWYG</sequence>
<evidence type="ECO:0000313" key="9">
    <source>
        <dbReference type="RefSeq" id="XP_004487678.1"/>
    </source>
</evidence>
<evidence type="ECO:0000256" key="5">
    <source>
        <dbReference type="ARBA" id="ARBA00023242"/>
    </source>
</evidence>
<dbReference type="KEGG" id="cam:101506350"/>
<evidence type="ECO:0000256" key="1">
    <source>
        <dbReference type="ARBA" id="ARBA00004123"/>
    </source>
</evidence>
<feature type="domain" description="NAC" evidence="7">
    <location>
        <begin position="15"/>
        <end position="176"/>
    </location>
</feature>
<evidence type="ECO:0000256" key="3">
    <source>
        <dbReference type="ARBA" id="ARBA00023125"/>
    </source>
</evidence>
<dbReference type="PROSITE" id="PS51005">
    <property type="entry name" value="NAC"/>
    <property type="match status" value="1"/>
</dbReference>
<feature type="region of interest" description="Disordered" evidence="6">
    <location>
        <begin position="244"/>
        <end position="264"/>
    </location>
</feature>
<dbReference type="PaxDb" id="3827-XP_004487678.1"/>
<evidence type="ECO:0000256" key="4">
    <source>
        <dbReference type="ARBA" id="ARBA00023163"/>
    </source>
</evidence>
<evidence type="ECO:0000313" key="8">
    <source>
        <dbReference type="Proteomes" id="UP000087171"/>
    </source>
</evidence>
<reference evidence="9" key="2">
    <citation type="submission" date="2025-08" db="UniProtKB">
        <authorList>
            <consortium name="RefSeq"/>
        </authorList>
    </citation>
    <scope>IDENTIFICATION</scope>
    <source>
        <tissue evidence="9">Etiolated seedlings</tissue>
    </source>
</reference>
<accession>A0A1S2XFV7</accession>
<dbReference type="AlphaFoldDB" id="A0A1S2XFV7"/>
<dbReference type="SUPFAM" id="SSF101941">
    <property type="entry name" value="NAC domain"/>
    <property type="match status" value="1"/>
</dbReference>
<dbReference type="Proteomes" id="UP000087171">
    <property type="component" value="Chromosome Ca1"/>
</dbReference>
<keyword evidence="5" id="KW-0539">Nucleus</keyword>
<dbReference type="GeneID" id="101506350"/>
<keyword evidence="8" id="KW-1185">Reference proteome</keyword>
<evidence type="ECO:0000259" key="7">
    <source>
        <dbReference type="PROSITE" id="PS51005"/>
    </source>
</evidence>
<dbReference type="RefSeq" id="XP_004487678.1">
    <property type="nucleotide sequence ID" value="XM_004487621.3"/>
</dbReference>
<comment type="subcellular location">
    <subcellularLocation>
        <location evidence="1">Nucleus</location>
    </subcellularLocation>
</comment>
<dbReference type="Pfam" id="PF02365">
    <property type="entry name" value="NAM"/>
    <property type="match status" value="1"/>
</dbReference>
<proteinExistence type="predicted"/>
<dbReference type="InterPro" id="IPR036093">
    <property type="entry name" value="NAC_dom_sf"/>
</dbReference>